<dbReference type="PANTHER" id="PTHR31355:SF7">
    <property type="entry name" value="MICROTUBULE-ASSOCIATED PROTEIN TORTIFOLIA1"/>
    <property type="match status" value="1"/>
</dbReference>
<dbReference type="InterPro" id="IPR057599">
    <property type="entry name" value="TORTIFOLIA1/TORL1-2_C"/>
</dbReference>
<evidence type="ECO:0000313" key="4">
    <source>
        <dbReference type="EMBL" id="PKU78151.1"/>
    </source>
</evidence>
<dbReference type="GO" id="GO:0009826">
    <property type="term" value="P:unidimensional cell growth"/>
    <property type="evidence" value="ECO:0007669"/>
    <property type="project" value="TreeGrafter"/>
</dbReference>
<evidence type="ECO:0000256" key="1">
    <source>
        <dbReference type="SAM" id="MobiDB-lite"/>
    </source>
</evidence>
<organism evidence="4 5">
    <name type="scientific">Dendrobium catenatum</name>
    <dbReference type="NCBI Taxonomy" id="906689"/>
    <lineage>
        <taxon>Eukaryota</taxon>
        <taxon>Viridiplantae</taxon>
        <taxon>Streptophyta</taxon>
        <taxon>Embryophyta</taxon>
        <taxon>Tracheophyta</taxon>
        <taxon>Spermatophyta</taxon>
        <taxon>Magnoliopsida</taxon>
        <taxon>Liliopsida</taxon>
        <taxon>Asparagales</taxon>
        <taxon>Orchidaceae</taxon>
        <taxon>Epidendroideae</taxon>
        <taxon>Malaxideae</taxon>
        <taxon>Dendrobiinae</taxon>
        <taxon>Dendrobium</taxon>
    </lineage>
</organism>
<dbReference type="Pfam" id="PF24713">
    <property type="entry name" value="TOR1L1_C"/>
    <property type="match status" value="1"/>
</dbReference>
<gene>
    <name evidence="4" type="primary">TOR1</name>
    <name evidence="4" type="ORF">MA16_Dca012271</name>
</gene>
<feature type="compositionally biased region" description="Basic and acidic residues" evidence="1">
    <location>
        <begin position="492"/>
        <end position="501"/>
    </location>
</feature>
<dbReference type="InterPro" id="IPR033337">
    <property type="entry name" value="TORTIFOLIA1/SINE1-2"/>
</dbReference>
<dbReference type="GO" id="GO:0008017">
    <property type="term" value="F:microtubule binding"/>
    <property type="evidence" value="ECO:0007669"/>
    <property type="project" value="InterPro"/>
</dbReference>
<proteinExistence type="predicted"/>
<dbReference type="AlphaFoldDB" id="A0A2I0WR83"/>
<dbReference type="PANTHER" id="PTHR31355">
    <property type="entry name" value="MICROTUBULE-ASSOCIATED PROTEIN TORTIFOLIA1"/>
    <property type="match status" value="1"/>
</dbReference>
<dbReference type="GO" id="GO:0010005">
    <property type="term" value="C:cortical microtubule, transverse to long axis"/>
    <property type="evidence" value="ECO:0007669"/>
    <property type="project" value="TreeGrafter"/>
</dbReference>
<keyword evidence="5" id="KW-1185">Reference proteome</keyword>
<feature type="region of interest" description="Disordered" evidence="1">
    <location>
        <begin position="476"/>
        <end position="503"/>
    </location>
</feature>
<feature type="domain" description="TORTIFOLIA1/SINE1-2 N-terminal" evidence="3">
    <location>
        <begin position="28"/>
        <end position="250"/>
    </location>
</feature>
<feature type="domain" description="TORTIFOLIA1/SINE1-2 N-terminal" evidence="3">
    <location>
        <begin position="300"/>
        <end position="382"/>
    </location>
</feature>
<protein>
    <submittedName>
        <fullName evidence="4">Microtubule-associated protein TORTIFOLIA1</fullName>
    </submittedName>
</protein>
<feature type="region of interest" description="Disordered" evidence="1">
    <location>
        <begin position="391"/>
        <end position="437"/>
    </location>
</feature>
<dbReference type="InterPro" id="IPR016024">
    <property type="entry name" value="ARM-type_fold"/>
</dbReference>
<dbReference type="EMBL" id="KZ502472">
    <property type="protein sequence ID" value="PKU78151.1"/>
    <property type="molecule type" value="Genomic_DNA"/>
</dbReference>
<dbReference type="SUPFAM" id="SSF48371">
    <property type="entry name" value="ARM repeat"/>
    <property type="match status" value="1"/>
</dbReference>
<reference evidence="4 5" key="2">
    <citation type="journal article" date="2017" name="Nature">
        <title>The Apostasia genome and the evolution of orchids.</title>
        <authorList>
            <person name="Zhang G.Q."/>
            <person name="Liu K.W."/>
            <person name="Li Z."/>
            <person name="Lohaus R."/>
            <person name="Hsiao Y.Y."/>
            <person name="Niu S.C."/>
            <person name="Wang J.Y."/>
            <person name="Lin Y.C."/>
            <person name="Xu Q."/>
            <person name="Chen L.J."/>
            <person name="Yoshida K."/>
            <person name="Fujiwara S."/>
            <person name="Wang Z.W."/>
            <person name="Zhang Y.Q."/>
            <person name="Mitsuda N."/>
            <person name="Wang M."/>
            <person name="Liu G.H."/>
            <person name="Pecoraro L."/>
            <person name="Huang H.X."/>
            <person name="Xiao X.J."/>
            <person name="Lin M."/>
            <person name="Wu X.Y."/>
            <person name="Wu W.L."/>
            <person name="Chen Y.Y."/>
            <person name="Chang S.B."/>
            <person name="Sakamoto S."/>
            <person name="Ohme-Takagi M."/>
            <person name="Yagi M."/>
            <person name="Zeng S.J."/>
            <person name="Shen C.Y."/>
            <person name="Yeh C.M."/>
            <person name="Luo Y.B."/>
            <person name="Tsai W.C."/>
            <person name="Van de Peer Y."/>
            <person name="Liu Z.J."/>
        </authorList>
    </citation>
    <scope>NUCLEOTIDE SEQUENCE [LARGE SCALE GENOMIC DNA]</scope>
    <source>
        <tissue evidence="4">The whole plant</tissue>
    </source>
</reference>
<feature type="region of interest" description="Disordered" evidence="1">
    <location>
        <begin position="785"/>
        <end position="817"/>
    </location>
</feature>
<evidence type="ECO:0000313" key="5">
    <source>
        <dbReference type="Proteomes" id="UP000233837"/>
    </source>
</evidence>
<dbReference type="Proteomes" id="UP000233837">
    <property type="component" value="Unassembled WGS sequence"/>
</dbReference>
<reference evidence="4 5" key="1">
    <citation type="journal article" date="2016" name="Sci. Rep.">
        <title>The Dendrobium catenatum Lindl. genome sequence provides insights into polysaccharide synthase, floral development and adaptive evolution.</title>
        <authorList>
            <person name="Zhang G.Q."/>
            <person name="Xu Q."/>
            <person name="Bian C."/>
            <person name="Tsai W.C."/>
            <person name="Yeh C.M."/>
            <person name="Liu K.W."/>
            <person name="Yoshida K."/>
            <person name="Zhang L.S."/>
            <person name="Chang S.B."/>
            <person name="Chen F."/>
            <person name="Shi Y."/>
            <person name="Su Y.Y."/>
            <person name="Zhang Y.Q."/>
            <person name="Chen L.J."/>
            <person name="Yin Y."/>
            <person name="Lin M."/>
            <person name="Huang H."/>
            <person name="Deng H."/>
            <person name="Wang Z.W."/>
            <person name="Zhu S.L."/>
            <person name="Zhao X."/>
            <person name="Deng C."/>
            <person name="Niu S.C."/>
            <person name="Huang J."/>
            <person name="Wang M."/>
            <person name="Liu G.H."/>
            <person name="Yang H.J."/>
            <person name="Xiao X.J."/>
            <person name="Hsiao Y.Y."/>
            <person name="Wu W.L."/>
            <person name="Chen Y.Y."/>
            <person name="Mitsuda N."/>
            <person name="Ohme-Takagi M."/>
            <person name="Luo Y.B."/>
            <person name="Van de Peer Y."/>
            <person name="Liu Z.J."/>
        </authorList>
    </citation>
    <scope>NUCLEOTIDE SEQUENCE [LARGE SCALE GENOMIC DNA]</scope>
    <source>
        <tissue evidence="4">The whole plant</tissue>
    </source>
</reference>
<feature type="domain" description="TORTIFOLIA1/TORL1-2 C-terminal" evidence="2">
    <location>
        <begin position="816"/>
        <end position="941"/>
    </location>
</feature>
<accession>A0A2I0WR83</accession>
<evidence type="ECO:0000259" key="3">
    <source>
        <dbReference type="Pfam" id="PF24714"/>
    </source>
</evidence>
<dbReference type="GO" id="GO:0010031">
    <property type="term" value="P:circumnutation"/>
    <property type="evidence" value="ECO:0007669"/>
    <property type="project" value="TreeGrafter"/>
</dbReference>
<feature type="region of interest" description="Disordered" evidence="1">
    <location>
        <begin position="731"/>
        <end position="763"/>
    </location>
</feature>
<name>A0A2I0WR83_9ASPA</name>
<sequence length="950" mass="102300">MSSTTRSSSKASKSPSQSSLSSHLAMLDLKSRILSSLSKLSDRDTHQIAVDDLENIISSLPADGFPMFLSSLLHDPIPSPGDPTGARSSPIVARRESIRLLALLCAAYPDSAAAHLPKIINLIVRRLKDPVSDASLRDACGDAAGSLAAIYLRSNAEETGNGRSGAAAPVAGLFVKPLLEVMGEQSKTVQAGAAMCLGKVVEGGGGGGGGGAAAFQRLCPRICKMIGAQSCLAKGSLLSVLSKLAQLSTLRLRYAASRFSAASSELLVTLTEDLEVVLELLELMGPELSQLQPDPSNGPVQVGAISSQSMPNVLQSVRECLENNDWATRKAAADTFSVLASQSSHLIADGASQTIASLEACRFDKVKPVRESVMEALQLWKKISDKGAESLKVGESGHSDENLDSKDLNLNSDRQESVKDSSADSSSTGGAPLSPVKCTILPENAADLLKIKAPSLKDKELNPEFFQKLESRNSDDVPVEVVVPRKRPQSSHSKDGKEKGSAEGGVVAGCELNENLEHSYRRYNTSERRLGAHGRQQNSDFLARDKFSEQLRFRDSKLRGCDASNRVEFNPGDSFASRSSISRTDGLVESSFMNNKVNWLGIQRQLSHLERQQAYLMNMLQHFMEGSHDSLITLEDRVHGLERVVEEMARDLSISFGRRGGNMTVGFEGSPVRSLATTMDFKTTTSKFGRGAESRIPYLSTDGMASVSRGKEFYAHAAPRRGLMASSAGGRLLRNEHGGDQVGSGRRAWDKADGPFRLGEGPSARSVWQASKDEATLEAIRVAGDDNGTSRAATRRPVPEKDMDAMADGDSGQEGAMDSIRIGDVDSAYAEVLSRGDDVMLLKLMERSGPVINELSDEVAIELLHAVGQLLLEQSLFDIAFAWIQQLMNLVTENGADFLSIPMEVKREILLNLHEVSTMDLQEDSYGASANQLLSQLASAWGISIQHLMK</sequence>
<dbReference type="Pfam" id="PF24714">
    <property type="entry name" value="TOR1L1_N"/>
    <property type="match status" value="2"/>
</dbReference>
<dbReference type="InterPro" id="IPR057600">
    <property type="entry name" value="TORTIFOLIA1/SINE1-2_N"/>
</dbReference>
<dbReference type="InterPro" id="IPR011989">
    <property type="entry name" value="ARM-like"/>
</dbReference>
<evidence type="ECO:0000259" key="2">
    <source>
        <dbReference type="Pfam" id="PF24713"/>
    </source>
</evidence>
<dbReference type="Gene3D" id="1.25.10.10">
    <property type="entry name" value="Leucine-rich Repeat Variant"/>
    <property type="match status" value="2"/>
</dbReference>
<feature type="compositionally biased region" description="Basic and acidic residues" evidence="1">
    <location>
        <begin position="395"/>
        <end position="422"/>
    </location>
</feature>